<dbReference type="Proteomes" id="UP000237632">
    <property type="component" value="Unassembled WGS sequence"/>
</dbReference>
<sequence length="73" mass="7856">MKGFKCMVGIRCMGFTFVMATIDGRERARGRGRCLVRGSAVLGSEPIEPEHGDEDESEANLEGEVEGGIHADS</sequence>
<evidence type="ECO:0000313" key="3">
    <source>
        <dbReference type="Proteomes" id="UP000237632"/>
    </source>
</evidence>
<accession>A0AA44XXJ5</accession>
<gene>
    <name evidence="2" type="ORF">C6T65_20855</name>
</gene>
<comment type="caution">
    <text evidence="2">The sequence shown here is derived from an EMBL/GenBank/DDBJ whole genome shotgun (WGS) entry which is preliminary data.</text>
</comment>
<dbReference type="EMBL" id="PVHK01000151">
    <property type="protein sequence ID" value="PRH40471.1"/>
    <property type="molecule type" value="Genomic_DNA"/>
</dbReference>
<feature type="compositionally biased region" description="Acidic residues" evidence="1">
    <location>
        <begin position="51"/>
        <end position="65"/>
    </location>
</feature>
<proteinExistence type="predicted"/>
<reference evidence="2 3" key="1">
    <citation type="submission" date="2018-03" db="EMBL/GenBank/DDBJ databases">
        <authorList>
            <person name="Nguyen K."/>
            <person name="Fouts D."/>
            <person name="Sutton G."/>
        </authorList>
    </citation>
    <scope>NUCLEOTIDE SEQUENCE [LARGE SCALE GENOMIC DNA]</scope>
    <source>
        <strain evidence="2 3">AU3578</strain>
    </source>
</reference>
<dbReference type="AlphaFoldDB" id="A0AA44XXJ5"/>
<feature type="region of interest" description="Disordered" evidence="1">
    <location>
        <begin position="44"/>
        <end position="73"/>
    </location>
</feature>
<evidence type="ECO:0000313" key="2">
    <source>
        <dbReference type="EMBL" id="PRH40471.1"/>
    </source>
</evidence>
<name>A0AA44XXJ5_BURVI</name>
<organism evidence="2 3">
    <name type="scientific">Burkholderia vietnamiensis</name>
    <dbReference type="NCBI Taxonomy" id="60552"/>
    <lineage>
        <taxon>Bacteria</taxon>
        <taxon>Pseudomonadati</taxon>
        <taxon>Pseudomonadota</taxon>
        <taxon>Betaproteobacteria</taxon>
        <taxon>Burkholderiales</taxon>
        <taxon>Burkholderiaceae</taxon>
        <taxon>Burkholderia</taxon>
        <taxon>Burkholderia cepacia complex</taxon>
    </lineage>
</organism>
<protein>
    <submittedName>
        <fullName evidence="2">Uncharacterized protein</fullName>
    </submittedName>
</protein>
<evidence type="ECO:0000256" key="1">
    <source>
        <dbReference type="SAM" id="MobiDB-lite"/>
    </source>
</evidence>